<comment type="similarity">
    <text evidence="1">Belongs to the aspartate/glutamate racemases family.</text>
</comment>
<keyword evidence="2 3" id="KW-0413">Isomerase</keyword>
<evidence type="ECO:0000256" key="1">
    <source>
        <dbReference type="ARBA" id="ARBA00007847"/>
    </source>
</evidence>
<dbReference type="Pfam" id="PF01177">
    <property type="entry name" value="Asp_Glu_race"/>
    <property type="match status" value="1"/>
</dbReference>
<dbReference type="NCBIfam" id="TIGR00035">
    <property type="entry name" value="asp_race"/>
    <property type="match status" value="1"/>
</dbReference>
<dbReference type="InterPro" id="IPR018187">
    <property type="entry name" value="Asp/Glu_racemase_AS_1"/>
</dbReference>
<dbReference type="PANTHER" id="PTHR21198:SF7">
    <property type="entry name" value="ASPARTATE-GLUTAMATE RACEMASE FAMILY"/>
    <property type="match status" value="1"/>
</dbReference>
<proteinExistence type="inferred from homology"/>
<accession>A0ABS1SNT2</accession>
<comment type="caution">
    <text evidence="3">The sequence shown here is derived from an EMBL/GenBank/DDBJ whole genome shotgun (WGS) entry which is preliminary data.</text>
</comment>
<evidence type="ECO:0000313" key="3">
    <source>
        <dbReference type="EMBL" id="MBL3689753.1"/>
    </source>
</evidence>
<dbReference type="PANTHER" id="PTHR21198">
    <property type="entry name" value="GLUTAMATE RACEMASE"/>
    <property type="match status" value="1"/>
</dbReference>
<evidence type="ECO:0000256" key="2">
    <source>
        <dbReference type="ARBA" id="ARBA00023235"/>
    </source>
</evidence>
<protein>
    <submittedName>
        <fullName evidence="3">Amino acid racemase</fullName>
        <ecNumber evidence="3">5.1.1.-</ecNumber>
    </submittedName>
</protein>
<dbReference type="GO" id="GO:0016853">
    <property type="term" value="F:isomerase activity"/>
    <property type="evidence" value="ECO:0007669"/>
    <property type="project" value="UniProtKB-KW"/>
</dbReference>
<dbReference type="InterPro" id="IPR004380">
    <property type="entry name" value="Asp_race"/>
</dbReference>
<keyword evidence="4" id="KW-1185">Reference proteome</keyword>
<name>A0ABS1SNT2_9MICO</name>
<dbReference type="InterPro" id="IPR015942">
    <property type="entry name" value="Asp/Glu/hydantoin_racemase"/>
</dbReference>
<gene>
    <name evidence="3" type="ORF">D3226_07235</name>
</gene>
<reference evidence="3 4" key="1">
    <citation type="submission" date="2018-09" db="EMBL/GenBank/DDBJ databases">
        <title>Comparative genomics of Leucobacter spp.</title>
        <authorList>
            <person name="Reis A.C."/>
            <person name="Kolvenbach B.A."/>
            <person name="Corvini P.F.X."/>
            <person name="Nunes O.C."/>
        </authorList>
    </citation>
    <scope>NUCLEOTIDE SEQUENCE [LARGE SCALE GENOMIC DNA]</scope>
    <source>
        <strain evidence="3 4">L-1</strain>
    </source>
</reference>
<dbReference type="SUPFAM" id="SSF53681">
    <property type="entry name" value="Aspartate/glutamate racemase"/>
    <property type="match status" value="2"/>
</dbReference>
<organism evidence="3 4">
    <name type="scientific">Leucobacter chromiireducens subsp. chromiireducens</name>
    <dbReference type="NCBI Taxonomy" id="660067"/>
    <lineage>
        <taxon>Bacteria</taxon>
        <taxon>Bacillati</taxon>
        <taxon>Actinomycetota</taxon>
        <taxon>Actinomycetes</taxon>
        <taxon>Micrococcales</taxon>
        <taxon>Microbacteriaceae</taxon>
        <taxon>Leucobacter</taxon>
    </lineage>
</organism>
<sequence>MGPAATADFYRKIVQATPATRDQDHLRTMIWSDPSIPDRATAFLHGGESPVQALIAGARRLEAAGAAFLAVPCNTAHLFLEPVREAVGIPILDMVGATVAELRRNTAPGSRVAVLGTAATRASGLYARRLLTEGLVPLEPSSEEQLAVDTAIAEVKRGTEAAGGAALAPVLAALVAQGASTVIAGCTELPIACSTLTTTPPVTDPTAALARACVAHASAPRAEMY</sequence>
<dbReference type="Gene3D" id="3.40.50.1860">
    <property type="match status" value="2"/>
</dbReference>
<dbReference type="PROSITE" id="PS00923">
    <property type="entry name" value="ASP_GLU_RACEMASE_1"/>
    <property type="match status" value="1"/>
</dbReference>
<dbReference type="EMBL" id="QYAD01000002">
    <property type="protein sequence ID" value="MBL3689753.1"/>
    <property type="molecule type" value="Genomic_DNA"/>
</dbReference>
<evidence type="ECO:0000313" key="4">
    <source>
        <dbReference type="Proteomes" id="UP001646141"/>
    </source>
</evidence>
<dbReference type="Proteomes" id="UP001646141">
    <property type="component" value="Unassembled WGS sequence"/>
</dbReference>
<dbReference type="InterPro" id="IPR001920">
    <property type="entry name" value="Asp/Glu_race"/>
</dbReference>
<dbReference type="EC" id="5.1.1.-" evidence="3"/>